<organism evidence="5 7">
    <name type="scientific">Frigoribacterium faeni</name>
    <dbReference type="NCBI Taxonomy" id="145483"/>
    <lineage>
        <taxon>Bacteria</taxon>
        <taxon>Bacillati</taxon>
        <taxon>Actinomycetota</taxon>
        <taxon>Actinomycetes</taxon>
        <taxon>Micrococcales</taxon>
        <taxon>Microbacteriaceae</taxon>
        <taxon>Frigoribacterium</taxon>
    </lineage>
</organism>
<dbReference type="Gene3D" id="3.40.50.1820">
    <property type="entry name" value="alpha/beta hydrolase"/>
    <property type="match status" value="1"/>
</dbReference>
<gene>
    <name evidence="5" type="ORF">FB463_002877</name>
    <name evidence="4" type="ORF">FFA01_18050</name>
</gene>
<comment type="similarity">
    <text evidence="1">Belongs to the AB hydrolase superfamily. AB hydrolase 2 family.</text>
</comment>
<dbReference type="InterPro" id="IPR029058">
    <property type="entry name" value="AB_hydrolase_fold"/>
</dbReference>
<dbReference type="RefSeq" id="WP_146855269.1">
    <property type="nucleotide sequence ID" value="NZ_BAAAHR010000003.1"/>
</dbReference>
<evidence type="ECO:0000313" key="6">
    <source>
        <dbReference type="Proteomes" id="UP000321154"/>
    </source>
</evidence>
<comment type="caution">
    <text evidence="5">The sequence shown here is derived from an EMBL/GenBank/DDBJ whole genome shotgun (WGS) entry which is preliminary data.</text>
</comment>
<dbReference type="AlphaFoldDB" id="A0A7W3PK83"/>
<evidence type="ECO:0000313" key="4">
    <source>
        <dbReference type="EMBL" id="GEK83496.1"/>
    </source>
</evidence>
<dbReference type="InterPro" id="IPR003140">
    <property type="entry name" value="PLipase/COase/thioEstase"/>
</dbReference>
<reference evidence="4 6" key="1">
    <citation type="submission" date="2019-07" db="EMBL/GenBank/DDBJ databases">
        <title>Whole genome shotgun sequence of Frigoribacterium faeni NBRC 103066.</title>
        <authorList>
            <person name="Hosoyama A."/>
            <person name="Uohara A."/>
            <person name="Ohji S."/>
            <person name="Ichikawa N."/>
        </authorList>
    </citation>
    <scope>NUCLEOTIDE SEQUENCE [LARGE SCALE GENOMIC DNA]</scope>
    <source>
        <strain evidence="4 6">NBRC 103066</strain>
    </source>
</reference>
<keyword evidence="2" id="KW-0378">Hydrolase</keyword>
<accession>A0A7W3PK83</accession>
<dbReference type="Proteomes" id="UP000321154">
    <property type="component" value="Unassembled WGS sequence"/>
</dbReference>
<dbReference type="InterPro" id="IPR050565">
    <property type="entry name" value="LYPA1-2/EST-like"/>
</dbReference>
<evidence type="ECO:0000313" key="5">
    <source>
        <dbReference type="EMBL" id="MBA8814602.1"/>
    </source>
</evidence>
<reference evidence="5 7" key="2">
    <citation type="submission" date="2020-07" db="EMBL/GenBank/DDBJ databases">
        <title>Sequencing the genomes of 1000 actinobacteria strains.</title>
        <authorList>
            <person name="Klenk H.-P."/>
        </authorList>
    </citation>
    <scope>NUCLEOTIDE SEQUENCE [LARGE SCALE GENOMIC DNA]</scope>
    <source>
        <strain evidence="5 7">DSM 10309</strain>
    </source>
</reference>
<dbReference type="Pfam" id="PF02230">
    <property type="entry name" value="Abhydrolase_2"/>
    <property type="match status" value="1"/>
</dbReference>
<dbReference type="GO" id="GO:0016787">
    <property type="term" value="F:hydrolase activity"/>
    <property type="evidence" value="ECO:0007669"/>
    <property type="project" value="UniProtKB-KW"/>
</dbReference>
<evidence type="ECO:0000256" key="2">
    <source>
        <dbReference type="ARBA" id="ARBA00022801"/>
    </source>
</evidence>
<dbReference type="SUPFAM" id="SSF53474">
    <property type="entry name" value="alpha/beta-Hydrolases"/>
    <property type="match status" value="1"/>
</dbReference>
<keyword evidence="6" id="KW-1185">Reference proteome</keyword>
<evidence type="ECO:0000256" key="1">
    <source>
        <dbReference type="ARBA" id="ARBA00006499"/>
    </source>
</evidence>
<dbReference type="EMBL" id="JACGWW010000006">
    <property type="protein sequence ID" value="MBA8814602.1"/>
    <property type="molecule type" value="Genomic_DNA"/>
</dbReference>
<dbReference type="PANTHER" id="PTHR10655:SF17">
    <property type="entry name" value="LYSOPHOSPHOLIPASE-LIKE PROTEIN 1"/>
    <property type="match status" value="1"/>
</dbReference>
<proteinExistence type="inferred from homology"/>
<feature type="domain" description="Phospholipase/carboxylesterase/thioesterase" evidence="3">
    <location>
        <begin position="13"/>
        <end position="208"/>
    </location>
</feature>
<evidence type="ECO:0000313" key="7">
    <source>
        <dbReference type="Proteomes" id="UP000522688"/>
    </source>
</evidence>
<protein>
    <submittedName>
        <fullName evidence="4 5">Esterase</fullName>
    </submittedName>
</protein>
<dbReference type="Proteomes" id="UP000522688">
    <property type="component" value="Unassembled WGS sequence"/>
</dbReference>
<sequence>MVQIDPSLIQWSVDESERDGRPLLVLLHGVGSHEGDLIGLAPYLPQAFAIASLRAPLGHGDGFSWYPLTTPGSPDPEPVDEAAAAVLAWLDTLGDTHPSISLLGFSQGGSLSLQLLRHAPERFTFAAVLAGFVVPDPAAEQRDAELARVRPAVFYGRGDADQVIPIDAVTRTTEWLGEHADAELAIYPGLAHGVSQDELDDLNAFISRVTNPVTADSTQAPDSTDVVL</sequence>
<evidence type="ECO:0000259" key="3">
    <source>
        <dbReference type="Pfam" id="PF02230"/>
    </source>
</evidence>
<dbReference type="OrthoDB" id="9780848at2"/>
<name>A0A7W3PK83_9MICO</name>
<dbReference type="EMBL" id="BJUV01000016">
    <property type="protein sequence ID" value="GEK83496.1"/>
    <property type="molecule type" value="Genomic_DNA"/>
</dbReference>
<dbReference type="PANTHER" id="PTHR10655">
    <property type="entry name" value="LYSOPHOSPHOLIPASE-RELATED"/>
    <property type="match status" value="1"/>
</dbReference>